<protein>
    <submittedName>
        <fullName evidence="2">Putative restriction endonuclease</fullName>
    </submittedName>
</protein>
<dbReference type="SUPFAM" id="SSF52980">
    <property type="entry name" value="Restriction endonuclease-like"/>
    <property type="match status" value="1"/>
</dbReference>
<keyword evidence="2" id="KW-0255">Endonuclease</keyword>
<sequence length="184" mass="20956">MSAQLAWLHRDDWTFEDLAGLPDDGYRYEILDGRLHVTPPPETRHQDVIENLRDIIRPRLPDGMRFKVGQGLRVPVLGPERYVIPDAVIVTGSRPDLYWAPENVVTAIEVTSPGSQLDDRGNKKELYCEAGIEQYLLVDLAQERVTSYGLERGEYVVSWVLDRDTDPVGTWLGGHRFETLLRDA</sequence>
<proteinExistence type="predicted"/>
<gene>
    <name evidence="2" type="ORF">CLV37_10781</name>
</gene>
<evidence type="ECO:0000313" key="3">
    <source>
        <dbReference type="Proteomes" id="UP000238083"/>
    </source>
</evidence>
<keyword evidence="2" id="KW-0540">Nuclease</keyword>
<dbReference type="Pfam" id="PF05685">
    <property type="entry name" value="Uma2"/>
    <property type="match status" value="1"/>
</dbReference>
<comment type="caution">
    <text evidence="2">The sequence shown here is derived from an EMBL/GenBank/DDBJ whole genome shotgun (WGS) entry which is preliminary data.</text>
</comment>
<dbReference type="Proteomes" id="UP000238083">
    <property type="component" value="Unassembled WGS sequence"/>
</dbReference>
<feature type="domain" description="Putative restriction endonuclease" evidence="1">
    <location>
        <begin position="16"/>
        <end position="161"/>
    </location>
</feature>
<keyword evidence="2" id="KW-0378">Hydrolase</keyword>
<dbReference type="RefSeq" id="WP_170127277.1">
    <property type="nucleotide sequence ID" value="NZ_PVZF01000007.1"/>
</dbReference>
<dbReference type="InterPro" id="IPR008538">
    <property type="entry name" value="Uma2"/>
</dbReference>
<name>A0A2T0R2I4_9ACTN</name>
<accession>A0A2T0R2I4</accession>
<dbReference type="InterPro" id="IPR011335">
    <property type="entry name" value="Restrct_endonuc-II-like"/>
</dbReference>
<dbReference type="CDD" id="cd06260">
    <property type="entry name" value="DUF820-like"/>
    <property type="match status" value="1"/>
</dbReference>
<evidence type="ECO:0000259" key="1">
    <source>
        <dbReference type="Pfam" id="PF05685"/>
    </source>
</evidence>
<dbReference type="Gene3D" id="3.90.1570.10">
    <property type="entry name" value="tt1808, chain A"/>
    <property type="match status" value="1"/>
</dbReference>
<dbReference type="EMBL" id="PVZF01000007">
    <property type="protein sequence ID" value="PRY13963.1"/>
    <property type="molecule type" value="Genomic_DNA"/>
</dbReference>
<dbReference type="InterPro" id="IPR012296">
    <property type="entry name" value="Nuclease_put_TT1808"/>
</dbReference>
<organism evidence="2 3">
    <name type="scientific">Kineococcus rhizosphaerae</name>
    <dbReference type="NCBI Taxonomy" id="559628"/>
    <lineage>
        <taxon>Bacteria</taxon>
        <taxon>Bacillati</taxon>
        <taxon>Actinomycetota</taxon>
        <taxon>Actinomycetes</taxon>
        <taxon>Kineosporiales</taxon>
        <taxon>Kineosporiaceae</taxon>
        <taxon>Kineococcus</taxon>
    </lineage>
</organism>
<dbReference type="AlphaFoldDB" id="A0A2T0R2I4"/>
<reference evidence="2 3" key="1">
    <citation type="submission" date="2018-03" db="EMBL/GenBank/DDBJ databases">
        <title>Genomic Encyclopedia of Archaeal and Bacterial Type Strains, Phase II (KMG-II): from individual species to whole genera.</title>
        <authorList>
            <person name="Goeker M."/>
        </authorList>
    </citation>
    <scope>NUCLEOTIDE SEQUENCE [LARGE SCALE GENOMIC DNA]</scope>
    <source>
        <strain evidence="2 3">DSM 19711</strain>
    </source>
</reference>
<evidence type="ECO:0000313" key="2">
    <source>
        <dbReference type="EMBL" id="PRY13963.1"/>
    </source>
</evidence>
<dbReference type="GO" id="GO:0004519">
    <property type="term" value="F:endonuclease activity"/>
    <property type="evidence" value="ECO:0007669"/>
    <property type="project" value="UniProtKB-KW"/>
</dbReference>
<keyword evidence="3" id="KW-1185">Reference proteome</keyword>
<dbReference type="PANTHER" id="PTHR35400">
    <property type="entry name" value="SLR1083 PROTEIN"/>
    <property type="match status" value="1"/>
</dbReference>
<dbReference type="PANTHER" id="PTHR35400:SF3">
    <property type="entry name" value="SLL1072 PROTEIN"/>
    <property type="match status" value="1"/>
</dbReference>